<evidence type="ECO:0000313" key="2">
    <source>
        <dbReference type="EMBL" id="CAE7860495.1"/>
    </source>
</evidence>
<gene>
    <name evidence="2" type="ORF">SNEC2469_LOCUS27233</name>
</gene>
<dbReference type="Proteomes" id="UP000601435">
    <property type="component" value="Unassembled WGS sequence"/>
</dbReference>
<keyword evidence="3" id="KW-1185">Reference proteome</keyword>
<accession>A0A813A9B7</accession>
<dbReference type="EMBL" id="CAJNJA010056935">
    <property type="protein sequence ID" value="CAE7860495.1"/>
    <property type="molecule type" value="Genomic_DNA"/>
</dbReference>
<evidence type="ECO:0000313" key="3">
    <source>
        <dbReference type="Proteomes" id="UP000601435"/>
    </source>
</evidence>
<organism evidence="2 3">
    <name type="scientific">Symbiodinium necroappetens</name>
    <dbReference type="NCBI Taxonomy" id="1628268"/>
    <lineage>
        <taxon>Eukaryota</taxon>
        <taxon>Sar</taxon>
        <taxon>Alveolata</taxon>
        <taxon>Dinophyceae</taxon>
        <taxon>Suessiales</taxon>
        <taxon>Symbiodiniaceae</taxon>
        <taxon>Symbiodinium</taxon>
    </lineage>
</organism>
<comment type="caution">
    <text evidence="2">The sequence shown here is derived from an EMBL/GenBank/DDBJ whole genome shotgun (WGS) entry which is preliminary data.</text>
</comment>
<proteinExistence type="predicted"/>
<reference evidence="2" key="1">
    <citation type="submission" date="2021-02" db="EMBL/GenBank/DDBJ databases">
        <authorList>
            <person name="Dougan E. K."/>
            <person name="Rhodes N."/>
            <person name="Thang M."/>
            <person name="Chan C."/>
        </authorList>
    </citation>
    <scope>NUCLEOTIDE SEQUENCE</scope>
</reference>
<evidence type="ECO:0000256" key="1">
    <source>
        <dbReference type="SAM" id="MobiDB-lite"/>
    </source>
</evidence>
<name>A0A813A9B7_9DINO</name>
<dbReference type="OrthoDB" id="444619at2759"/>
<protein>
    <submittedName>
        <fullName evidence="2">Uncharacterized protein</fullName>
    </submittedName>
</protein>
<dbReference type="AlphaFoldDB" id="A0A813A9B7"/>
<feature type="region of interest" description="Disordered" evidence="1">
    <location>
        <begin position="125"/>
        <end position="146"/>
    </location>
</feature>
<sequence>MIAGQDVEACVKCIKFLEQPGVDQLARELDLCSQVFEGLCGHPSWVDACYSYSKTWGLQLEARADDTSALGGSFAAVEGTVEVVSTDTVSSFARAVEDAGALSERVEGAEHPFCTSALGLRDGPCGTEAEAPVGAPTDRPAEKDEEGIPWQRLESRRKPGLFYYFNPLDGSHEIKPPVVEAPWQLCRSRSVSGQYYYYNQACPTAGMFSDASRSTKTQSHECNCSVRMRFCRSVSGSCGSVHGSWRFLNQISSTLNKTAALTHIPDGAAACFYYRRYFSSTAT</sequence>